<reference evidence="3" key="1">
    <citation type="submission" date="2016-10" db="EMBL/GenBank/DDBJ databases">
        <authorList>
            <person name="Varghese N."/>
        </authorList>
    </citation>
    <scope>NUCLEOTIDE SEQUENCE [LARGE SCALE GENOMIC DNA]</scope>
    <source>
        <strain evidence="3">Nsp8</strain>
    </source>
</reference>
<gene>
    <name evidence="2" type="ORF">SAMN05216386_0590</name>
</gene>
<sequence length="50" mass="5799">MRGNFSFRVVYSSSNFEKFNSDDSSEQPHERQPEAPFEDTLLEIVVTDCL</sequence>
<feature type="region of interest" description="Disordered" evidence="1">
    <location>
        <begin position="17"/>
        <end position="37"/>
    </location>
</feature>
<evidence type="ECO:0000313" key="3">
    <source>
        <dbReference type="Proteomes" id="UP000183107"/>
    </source>
</evidence>
<organism evidence="2 3">
    <name type="scientific">Nitrosospira briensis</name>
    <dbReference type="NCBI Taxonomy" id="35799"/>
    <lineage>
        <taxon>Bacteria</taxon>
        <taxon>Pseudomonadati</taxon>
        <taxon>Pseudomonadota</taxon>
        <taxon>Betaproteobacteria</taxon>
        <taxon>Nitrosomonadales</taxon>
        <taxon>Nitrosomonadaceae</taxon>
        <taxon>Nitrosospira</taxon>
    </lineage>
</organism>
<proteinExistence type="predicted"/>
<evidence type="ECO:0000313" key="2">
    <source>
        <dbReference type="EMBL" id="SFN34887.1"/>
    </source>
</evidence>
<dbReference type="Proteomes" id="UP000183107">
    <property type="component" value="Unassembled WGS sequence"/>
</dbReference>
<keyword evidence="3" id="KW-1185">Reference proteome</keyword>
<accession>A0A1I4Y9Y6</accession>
<evidence type="ECO:0000256" key="1">
    <source>
        <dbReference type="SAM" id="MobiDB-lite"/>
    </source>
</evidence>
<protein>
    <submittedName>
        <fullName evidence="2">Uncharacterized protein</fullName>
    </submittedName>
</protein>
<dbReference type="EMBL" id="FOVJ01000001">
    <property type="protein sequence ID" value="SFN34887.1"/>
    <property type="molecule type" value="Genomic_DNA"/>
</dbReference>
<name>A0A1I4Y9Y6_9PROT</name>
<dbReference type="AlphaFoldDB" id="A0A1I4Y9Y6"/>